<dbReference type="InterPro" id="IPR043502">
    <property type="entry name" value="DNA/RNA_pol_sf"/>
</dbReference>
<reference evidence="17" key="1">
    <citation type="submission" date="2016-04" db="UniProtKB">
        <authorList>
            <consortium name="WormBaseParasite"/>
        </authorList>
    </citation>
    <scope>IDENTIFICATION</scope>
</reference>
<dbReference type="STRING" id="27835.A0A0N4YCU1"/>
<dbReference type="SUPFAM" id="SSF50630">
    <property type="entry name" value="Acid proteases"/>
    <property type="match status" value="1"/>
</dbReference>
<protein>
    <recommendedName>
        <fullName evidence="1">RNA-directed DNA polymerase</fullName>
        <ecNumber evidence="1">2.7.7.49</ecNumber>
    </recommendedName>
</protein>
<dbReference type="Pfam" id="PF17917">
    <property type="entry name" value="RT_RNaseH"/>
    <property type="match status" value="1"/>
</dbReference>
<accession>A0A0N4YCU1</accession>
<dbReference type="PROSITE" id="PS50878">
    <property type="entry name" value="RT_POL"/>
    <property type="match status" value="1"/>
</dbReference>
<dbReference type="Gene3D" id="1.10.340.70">
    <property type="match status" value="1"/>
</dbReference>
<dbReference type="PANTHER" id="PTHR37984">
    <property type="entry name" value="PROTEIN CBG26694"/>
    <property type="match status" value="1"/>
</dbReference>
<feature type="domain" description="Integrase catalytic" evidence="14">
    <location>
        <begin position="794"/>
        <end position="905"/>
    </location>
</feature>
<keyword evidence="2" id="KW-0808">Transferase</keyword>
<dbReference type="InterPro" id="IPR043128">
    <property type="entry name" value="Rev_trsase/Diguanyl_cyclase"/>
</dbReference>
<dbReference type="InterPro" id="IPR036397">
    <property type="entry name" value="RNaseH_sf"/>
</dbReference>
<evidence type="ECO:0000256" key="6">
    <source>
        <dbReference type="ARBA" id="ARBA00022801"/>
    </source>
</evidence>
<dbReference type="PROSITE" id="PS00141">
    <property type="entry name" value="ASP_PROTEASE"/>
    <property type="match status" value="1"/>
</dbReference>
<evidence type="ECO:0000256" key="11">
    <source>
        <dbReference type="ARBA" id="ARBA00023268"/>
    </source>
</evidence>
<keyword evidence="16" id="KW-1185">Reference proteome</keyword>
<keyword evidence="10" id="KW-0695">RNA-directed DNA polymerase</keyword>
<dbReference type="CDD" id="cd01647">
    <property type="entry name" value="RT_LTR"/>
    <property type="match status" value="1"/>
</dbReference>
<evidence type="ECO:0000259" key="14">
    <source>
        <dbReference type="PROSITE" id="PS50994"/>
    </source>
</evidence>
<dbReference type="InterPro" id="IPR001969">
    <property type="entry name" value="Aspartic_peptidase_AS"/>
</dbReference>
<evidence type="ECO:0000313" key="17">
    <source>
        <dbReference type="WBParaSite" id="NBR_0001438801-mRNA-1"/>
    </source>
</evidence>
<dbReference type="InterPro" id="IPR001584">
    <property type="entry name" value="Integrase_cat-core"/>
</dbReference>
<dbReference type="Gene3D" id="3.30.70.270">
    <property type="match status" value="1"/>
</dbReference>
<evidence type="ECO:0000313" key="15">
    <source>
        <dbReference type="EMBL" id="VDL77978.1"/>
    </source>
</evidence>
<keyword evidence="5" id="KW-0255">Endonuclease</keyword>
<dbReference type="GO" id="GO:0004519">
    <property type="term" value="F:endonuclease activity"/>
    <property type="evidence" value="ECO:0007669"/>
    <property type="project" value="UniProtKB-KW"/>
</dbReference>
<feature type="domain" description="Reverse transcriptase" evidence="13">
    <location>
        <begin position="172"/>
        <end position="350"/>
    </location>
</feature>
<dbReference type="GO" id="GO:0004190">
    <property type="term" value="F:aspartic-type endopeptidase activity"/>
    <property type="evidence" value="ECO:0007669"/>
    <property type="project" value="InterPro"/>
</dbReference>
<evidence type="ECO:0000259" key="13">
    <source>
        <dbReference type="PROSITE" id="PS50878"/>
    </source>
</evidence>
<proteinExistence type="predicted"/>
<dbReference type="Pfam" id="PF00078">
    <property type="entry name" value="RVT_1"/>
    <property type="match status" value="1"/>
</dbReference>
<dbReference type="GO" id="GO:0003723">
    <property type="term" value="F:RNA binding"/>
    <property type="evidence" value="ECO:0007669"/>
    <property type="project" value="UniProtKB-KW"/>
</dbReference>
<keyword evidence="9" id="KW-0229">DNA integration</keyword>
<sequence length="905" mass="103133">MYVEAVVNNHRVEFLLDTGSDITLLNDKIWRQMGAPKLERTNVVVKNASGSEMKIHGKLRCEFEMKGHRTEGYAYVTPYNSLMGLEWIQANEEMMYHMKMMVAQVGVNKGSDVEKELMETFPAVFEEGLGHCTKEKAELILVQGVRPVFRACRPVAHAAMESVDKELDRLLEMGVIMPVTHSEWAAPIVCVRKANGKLRVCADFSTGLNRALQSFDYPLPVPEDIFASLNGGTVFSQIDLSDAYLQIELTEEAKKKVVINTHRGLFQYNRLPFGIKTAPGIFQQIMNKMVSGLRGVATYLDDILVCGRTEQEHKENLIALFRRIEEYGFKLRLEKCIFSKPEIRYLGFIKDRHGRRPNPEKIEAIKGMVEPKNVSQLRAFLGMKDNRWDWSSQHQKAFDGLKAALSSELNLAHYDPRQKIVVAADACDYGIGGVISHRYPDGSEKPIAHASRSLTSAEKNYSQIEKEALALVFTVKKFHKYVFGRRFLLLTDHRPLLAIFGDKKGVPIYSANRLMRWATTLLGYDFDIEYVNTTKFDGSEKPIAHASRSLTSAEKNYSQIEKEALALVFTVKKFHKYVFGRRFLLLTDHRPLLAIFGDKKGVPIYSANRLMRWATTLLGYDFDIEYVNTTKFGHADGLSRLMQKHRSEEEEMVIAAVESDVSSTLRECIRKLPVTHEDVEVCTKRDPVLKKVKACVNTGRWIKGDSKLIAYYNRRETLSVVGNCIMTGERVVIPQELRTKVLKELHVAHPGIVRMKKLARSYVYWPSIDKDCEDVIKRCTRCQESAKSPVKVPLETWPAPTRVWDRIHVDLAGPMHDRYYMVVVDALSKWPEMDEMRTISAGETVKVLKSLFARYGLPQTIVSDNGTQFVSEQFKKMCEEGGISHIRTATYHPQSNGQAERFVEF</sequence>
<gene>
    <name evidence="15" type="ORF">NBR_LOCUS14389</name>
</gene>
<dbReference type="EC" id="2.7.7.49" evidence="1"/>
<keyword evidence="7" id="KW-0460">Magnesium</keyword>
<evidence type="ECO:0000256" key="1">
    <source>
        <dbReference type="ARBA" id="ARBA00012493"/>
    </source>
</evidence>
<keyword evidence="3" id="KW-0548">Nucleotidyltransferase</keyword>
<dbReference type="FunFam" id="1.10.340.70:FF:000003">
    <property type="entry name" value="Protein CBG25708"/>
    <property type="match status" value="1"/>
</dbReference>
<dbReference type="InterPro" id="IPR021109">
    <property type="entry name" value="Peptidase_aspartic_dom_sf"/>
</dbReference>
<name>A0A0N4YCU1_NIPBR</name>
<dbReference type="CDD" id="cd09274">
    <property type="entry name" value="RNase_HI_RT_Ty3"/>
    <property type="match status" value="2"/>
</dbReference>
<keyword evidence="11" id="KW-0511">Multifunctional enzyme</keyword>
<evidence type="ECO:0000256" key="3">
    <source>
        <dbReference type="ARBA" id="ARBA00022695"/>
    </source>
</evidence>
<keyword evidence="4" id="KW-0540">Nuclease</keyword>
<dbReference type="Pfam" id="PF00665">
    <property type="entry name" value="rve"/>
    <property type="match status" value="1"/>
</dbReference>
<dbReference type="SUPFAM" id="SSF56672">
    <property type="entry name" value="DNA/RNA polymerases"/>
    <property type="match status" value="2"/>
</dbReference>
<dbReference type="InterPro" id="IPR041577">
    <property type="entry name" value="RT_RNaseH_2"/>
</dbReference>
<dbReference type="PANTHER" id="PTHR37984:SF5">
    <property type="entry name" value="PROTEIN NYNRIN-LIKE"/>
    <property type="match status" value="1"/>
</dbReference>
<dbReference type="Proteomes" id="UP000271162">
    <property type="component" value="Unassembled WGS sequence"/>
</dbReference>
<dbReference type="EMBL" id="UYSL01021344">
    <property type="protein sequence ID" value="VDL77978.1"/>
    <property type="molecule type" value="Genomic_DNA"/>
</dbReference>
<dbReference type="Pfam" id="PF17921">
    <property type="entry name" value="Integrase_H2C2"/>
    <property type="match status" value="1"/>
</dbReference>
<evidence type="ECO:0000256" key="9">
    <source>
        <dbReference type="ARBA" id="ARBA00022908"/>
    </source>
</evidence>
<dbReference type="Gene3D" id="3.10.10.10">
    <property type="entry name" value="HIV Type 1 Reverse Transcriptase, subunit A, domain 1"/>
    <property type="match status" value="1"/>
</dbReference>
<dbReference type="InterPro" id="IPR041588">
    <property type="entry name" value="Integrase_H2C2"/>
</dbReference>
<dbReference type="InterPro" id="IPR050951">
    <property type="entry name" value="Retrovirus_Pol_polyprotein"/>
</dbReference>
<dbReference type="Gene3D" id="2.40.70.10">
    <property type="entry name" value="Acid Proteases"/>
    <property type="match status" value="1"/>
</dbReference>
<evidence type="ECO:0000256" key="5">
    <source>
        <dbReference type="ARBA" id="ARBA00022759"/>
    </source>
</evidence>
<dbReference type="Pfam" id="PF13975">
    <property type="entry name" value="gag-asp_proteas"/>
    <property type="match status" value="1"/>
</dbReference>
<evidence type="ECO:0000313" key="16">
    <source>
        <dbReference type="Proteomes" id="UP000271162"/>
    </source>
</evidence>
<dbReference type="InterPro" id="IPR012337">
    <property type="entry name" value="RNaseH-like_sf"/>
</dbReference>
<dbReference type="InterPro" id="IPR001995">
    <property type="entry name" value="Peptidase_A2_cat"/>
</dbReference>
<evidence type="ECO:0000256" key="2">
    <source>
        <dbReference type="ARBA" id="ARBA00022679"/>
    </source>
</evidence>
<dbReference type="Pfam" id="PF17919">
    <property type="entry name" value="RT_RNaseH_2"/>
    <property type="match status" value="1"/>
</dbReference>
<evidence type="ECO:0000256" key="7">
    <source>
        <dbReference type="ARBA" id="ARBA00022842"/>
    </source>
</evidence>
<keyword evidence="6" id="KW-0378">Hydrolase</keyword>
<dbReference type="Gene3D" id="3.30.420.10">
    <property type="entry name" value="Ribonuclease H-like superfamily/Ribonuclease H"/>
    <property type="match status" value="1"/>
</dbReference>
<reference evidence="15 16" key="2">
    <citation type="submission" date="2018-11" db="EMBL/GenBank/DDBJ databases">
        <authorList>
            <consortium name="Pathogen Informatics"/>
        </authorList>
    </citation>
    <scope>NUCLEOTIDE SEQUENCE [LARGE SCALE GENOMIC DNA]</scope>
</reference>
<dbReference type="InterPro" id="IPR000477">
    <property type="entry name" value="RT_dom"/>
</dbReference>
<organism evidence="17">
    <name type="scientific">Nippostrongylus brasiliensis</name>
    <name type="common">Rat hookworm</name>
    <dbReference type="NCBI Taxonomy" id="27835"/>
    <lineage>
        <taxon>Eukaryota</taxon>
        <taxon>Metazoa</taxon>
        <taxon>Ecdysozoa</taxon>
        <taxon>Nematoda</taxon>
        <taxon>Chromadorea</taxon>
        <taxon>Rhabditida</taxon>
        <taxon>Rhabditina</taxon>
        <taxon>Rhabditomorpha</taxon>
        <taxon>Strongyloidea</taxon>
        <taxon>Heligmosomidae</taxon>
        <taxon>Nippostrongylus</taxon>
    </lineage>
</organism>
<dbReference type="SUPFAM" id="SSF53098">
    <property type="entry name" value="Ribonuclease H-like"/>
    <property type="match status" value="1"/>
</dbReference>
<dbReference type="GO" id="GO:0015074">
    <property type="term" value="P:DNA integration"/>
    <property type="evidence" value="ECO:0007669"/>
    <property type="project" value="UniProtKB-KW"/>
</dbReference>
<dbReference type="GO" id="GO:0042575">
    <property type="term" value="C:DNA polymerase complex"/>
    <property type="evidence" value="ECO:0007669"/>
    <property type="project" value="UniProtKB-ARBA"/>
</dbReference>
<dbReference type="OMA" id="SLETHIY"/>
<dbReference type="InterPro" id="IPR041373">
    <property type="entry name" value="RT_RNaseH"/>
</dbReference>
<evidence type="ECO:0000256" key="8">
    <source>
        <dbReference type="ARBA" id="ARBA00022884"/>
    </source>
</evidence>
<dbReference type="GO" id="GO:0006508">
    <property type="term" value="P:proteolysis"/>
    <property type="evidence" value="ECO:0007669"/>
    <property type="project" value="InterPro"/>
</dbReference>
<evidence type="ECO:0000256" key="4">
    <source>
        <dbReference type="ARBA" id="ARBA00022722"/>
    </source>
</evidence>
<dbReference type="GO" id="GO:0003964">
    <property type="term" value="F:RNA-directed DNA polymerase activity"/>
    <property type="evidence" value="ECO:0007669"/>
    <property type="project" value="UniProtKB-KW"/>
</dbReference>
<dbReference type="PROSITE" id="PS50994">
    <property type="entry name" value="INTEGRASE"/>
    <property type="match status" value="1"/>
</dbReference>
<evidence type="ECO:0000256" key="10">
    <source>
        <dbReference type="ARBA" id="ARBA00022918"/>
    </source>
</evidence>
<keyword evidence="8" id="KW-0694">RNA-binding</keyword>
<feature type="domain" description="Peptidase A2" evidence="12">
    <location>
        <begin position="12"/>
        <end position="50"/>
    </location>
</feature>
<dbReference type="WBParaSite" id="NBR_0001438801-mRNA-1">
    <property type="protein sequence ID" value="NBR_0001438801-mRNA-1"/>
    <property type="gene ID" value="NBR_0001438801"/>
</dbReference>
<dbReference type="PROSITE" id="PS50175">
    <property type="entry name" value="ASP_PROT_RETROV"/>
    <property type="match status" value="1"/>
</dbReference>
<dbReference type="AlphaFoldDB" id="A0A0N4YCU1"/>
<evidence type="ECO:0000259" key="12">
    <source>
        <dbReference type="PROSITE" id="PS50175"/>
    </source>
</evidence>